<dbReference type="Pfam" id="PF13648">
    <property type="entry name" value="Lipocalin_4"/>
    <property type="match status" value="1"/>
</dbReference>
<reference evidence="2 3" key="1">
    <citation type="submission" date="2023-12" db="EMBL/GenBank/DDBJ databases">
        <title>Genomic sequences of Capnocytophaga and Parvimonas strains.</title>
        <authorList>
            <person name="Watt R.M."/>
            <person name="Wang M."/>
            <person name="Yang T."/>
            <person name="Tong W.M."/>
        </authorList>
    </citation>
    <scope>NUCLEOTIDE SEQUENCE [LARGE SCALE GENOMIC DNA]</scope>
    <source>
        <strain evidence="2 3">CCUG 13096</strain>
    </source>
</reference>
<dbReference type="RefSeq" id="WP_323984398.1">
    <property type="nucleotide sequence ID" value="NZ_JAYKBW010000021.1"/>
</dbReference>
<keyword evidence="3" id="KW-1185">Reference proteome</keyword>
<protein>
    <submittedName>
        <fullName evidence="2">Lipocalin family protein</fullName>
    </submittedName>
</protein>
<evidence type="ECO:0000259" key="1">
    <source>
        <dbReference type="Pfam" id="PF13648"/>
    </source>
</evidence>
<sequence>MAFTALILLGAVCGKSNDENPKSQDDAKKALIGTWYLASTSEVGDQLTECNKKEHFVITESTITHFTTSETKEKGCLTEEAKSSYTIKNDTLIVGKTTFLFSVLGDKLTLTFFVKDGKGNDQKIDFIYQKH</sequence>
<feature type="domain" description="Lipocalin-like" evidence="1">
    <location>
        <begin position="31"/>
        <end position="94"/>
    </location>
</feature>
<gene>
    <name evidence="2" type="ORF">VJJ08_14170</name>
</gene>
<organism evidence="2 3">
    <name type="scientific">Capnocytophaga gingivalis</name>
    <dbReference type="NCBI Taxonomy" id="1017"/>
    <lineage>
        <taxon>Bacteria</taxon>
        <taxon>Pseudomonadati</taxon>
        <taxon>Bacteroidota</taxon>
        <taxon>Flavobacteriia</taxon>
        <taxon>Flavobacteriales</taxon>
        <taxon>Flavobacteriaceae</taxon>
        <taxon>Capnocytophaga</taxon>
    </lineage>
</organism>
<dbReference type="Proteomes" id="UP001311730">
    <property type="component" value="Unassembled WGS sequence"/>
</dbReference>
<accession>A0ABU5ZBU0</accession>
<dbReference type="EMBL" id="JAYKBW010000021">
    <property type="protein sequence ID" value="MEB3076427.1"/>
    <property type="molecule type" value="Genomic_DNA"/>
</dbReference>
<comment type="caution">
    <text evidence="2">The sequence shown here is derived from an EMBL/GenBank/DDBJ whole genome shotgun (WGS) entry which is preliminary data.</text>
</comment>
<proteinExistence type="predicted"/>
<name>A0ABU5ZBU0_9FLAO</name>
<evidence type="ECO:0000313" key="2">
    <source>
        <dbReference type="EMBL" id="MEB3076427.1"/>
    </source>
</evidence>
<dbReference type="InterPro" id="IPR024311">
    <property type="entry name" value="Lipocalin-like"/>
</dbReference>
<evidence type="ECO:0000313" key="3">
    <source>
        <dbReference type="Proteomes" id="UP001311730"/>
    </source>
</evidence>